<reference evidence="3" key="1">
    <citation type="submission" date="2021-02" db="EMBL/GenBank/DDBJ databases">
        <authorList>
            <person name="Nowell W R."/>
        </authorList>
    </citation>
    <scope>NUCLEOTIDE SEQUENCE</scope>
</reference>
<dbReference type="GO" id="GO:0004252">
    <property type="term" value="F:serine-type endopeptidase activity"/>
    <property type="evidence" value="ECO:0007669"/>
    <property type="project" value="TreeGrafter"/>
</dbReference>
<feature type="domain" description="Peptidase S9 prolyl oligopeptidase catalytic" evidence="2">
    <location>
        <begin position="2"/>
        <end position="152"/>
    </location>
</feature>
<name>A0A815F798_ADIRI</name>
<feature type="non-terminal residue" evidence="3">
    <location>
        <position position="1"/>
    </location>
</feature>
<keyword evidence="1" id="KW-0378">Hydrolase</keyword>
<comment type="caution">
    <text evidence="3">The sequence shown here is derived from an EMBL/GenBank/DDBJ whole genome shotgun (WGS) entry which is preliminary data.</text>
</comment>
<dbReference type="PANTHER" id="PTHR42776:SF27">
    <property type="entry name" value="DIPEPTIDYL PEPTIDASE FAMILY MEMBER 6"/>
    <property type="match status" value="1"/>
</dbReference>
<dbReference type="Gene3D" id="3.40.50.1820">
    <property type="entry name" value="alpha/beta hydrolase"/>
    <property type="match status" value="1"/>
</dbReference>
<dbReference type="GO" id="GO:0006508">
    <property type="term" value="P:proteolysis"/>
    <property type="evidence" value="ECO:0007669"/>
    <property type="project" value="InterPro"/>
</dbReference>
<gene>
    <name evidence="3" type="ORF">XAT740_LOCUS29845</name>
</gene>
<proteinExistence type="predicted"/>
<accession>A0A815F798</accession>
<dbReference type="InterPro" id="IPR029058">
    <property type="entry name" value="AB_hydrolase_fold"/>
</dbReference>
<evidence type="ECO:0000313" key="4">
    <source>
        <dbReference type="Proteomes" id="UP000663828"/>
    </source>
</evidence>
<organism evidence="3 4">
    <name type="scientific">Adineta ricciae</name>
    <name type="common">Rotifer</name>
    <dbReference type="NCBI Taxonomy" id="249248"/>
    <lineage>
        <taxon>Eukaryota</taxon>
        <taxon>Metazoa</taxon>
        <taxon>Spiralia</taxon>
        <taxon>Gnathifera</taxon>
        <taxon>Rotifera</taxon>
        <taxon>Eurotatoria</taxon>
        <taxon>Bdelloidea</taxon>
        <taxon>Adinetida</taxon>
        <taxon>Adinetidae</taxon>
        <taxon>Adineta</taxon>
    </lineage>
</organism>
<sequence length="154" mass="17538">DIADQNRLAVGGYSYGGFLTNWLITQTTRFKAALSGAGQMEHVSSWGTVYMPTFIASLLGGFPWEVADKYRQESPMYHLSRVRTPTHIVTGDKDEQAKPSQSFMLERALYYLEIPVQLLIFPNEGHGLSKNPWSGKIKVREELKWLHKYTNQSL</sequence>
<keyword evidence="4" id="KW-1185">Reference proteome</keyword>
<dbReference type="AlphaFoldDB" id="A0A815F798"/>
<dbReference type="SUPFAM" id="SSF53474">
    <property type="entry name" value="alpha/beta-Hydrolases"/>
    <property type="match status" value="1"/>
</dbReference>
<evidence type="ECO:0000256" key="1">
    <source>
        <dbReference type="ARBA" id="ARBA00022801"/>
    </source>
</evidence>
<dbReference type="PANTHER" id="PTHR42776">
    <property type="entry name" value="SERINE PEPTIDASE S9 FAMILY MEMBER"/>
    <property type="match status" value="1"/>
</dbReference>
<protein>
    <recommendedName>
        <fullName evidence="2">Peptidase S9 prolyl oligopeptidase catalytic domain-containing protein</fullName>
    </recommendedName>
</protein>
<dbReference type="EMBL" id="CAJNOR010002623">
    <property type="protein sequence ID" value="CAF1319752.1"/>
    <property type="molecule type" value="Genomic_DNA"/>
</dbReference>
<dbReference type="Proteomes" id="UP000663828">
    <property type="component" value="Unassembled WGS sequence"/>
</dbReference>
<evidence type="ECO:0000313" key="3">
    <source>
        <dbReference type="EMBL" id="CAF1319752.1"/>
    </source>
</evidence>
<evidence type="ECO:0000259" key="2">
    <source>
        <dbReference type="Pfam" id="PF00326"/>
    </source>
</evidence>
<dbReference type="InterPro" id="IPR001375">
    <property type="entry name" value="Peptidase_S9_cat"/>
</dbReference>
<dbReference type="Pfam" id="PF00326">
    <property type="entry name" value="Peptidase_S9"/>
    <property type="match status" value="1"/>
</dbReference>